<keyword evidence="15" id="KW-1185">Reference proteome</keyword>
<dbReference type="Proteomes" id="UP001159405">
    <property type="component" value="Unassembled WGS sequence"/>
</dbReference>
<organism evidence="14 15">
    <name type="scientific">Porites lobata</name>
    <dbReference type="NCBI Taxonomy" id="104759"/>
    <lineage>
        <taxon>Eukaryota</taxon>
        <taxon>Metazoa</taxon>
        <taxon>Cnidaria</taxon>
        <taxon>Anthozoa</taxon>
        <taxon>Hexacorallia</taxon>
        <taxon>Scleractinia</taxon>
        <taxon>Fungiina</taxon>
        <taxon>Poritidae</taxon>
        <taxon>Porites</taxon>
    </lineage>
</organism>
<keyword evidence="5" id="KW-0132">Cell division</keyword>
<feature type="domain" description="Calponin-homology (CH)" evidence="13">
    <location>
        <begin position="745"/>
        <end position="894"/>
    </location>
</feature>
<sequence length="2801" mass="327653">MEPECVTPSKENCSVVNKVHSKRAQWYSPCKSSPKIPLTPESDLPTLKLTHFAKIPKISFGTVVVGNSKTEQFVVFNPHPLIQTLEIEKCPTDQGFTLKVNGNKENEDFKNNCVTVPPKNELFLSVTWEPKEARNYREIIRFRSDNSPQLQVIVFGMATAPTKKKSTAKRSSKSQTNKKMPRPILQPSQVLNFCSYQTDEATGFSNSPANKQAIKSSNGADQSEENLRRDTYCVKSAKLQASSKLKVKSTPPTHPRSAATPTCKQSAVKTKKVIVSKKKLSPTSGTLKKKPKPKIKLTVSAKGVPQRKLQLVKTPRSNLPRHPMPFAAKNMYYDERWIEKQEEGFTKWLNFVLTPPDVSDSGLQVDIHKGNVALGGSKSQPLAPTKEVLSFRLYTARRKMARLRRSACLLYQSEPLGHIIRKIEAEVENGGLAIRPDKKLHADLGIKRQVVEMLLSYNPLWLRIGLETIYGEILPIQSNNDIAGLTRFLTERLLGNPDIANAFAHPQVPGLYREGYVEQLGKFTLKKFLLLVLFLDRAKLTRLIDHDPCLFNKEASFKSNRSILLSFSREYLKGEGDLTKHLYFLGYSVTHSQRAIDEVDYAVKNIAIDLRDGLRLTRVAELFTQDWKLSATLRVPAISRLQKIHNVDVFMNALKTRGVLGGNLIDARHVVDGHREKTLALLWQIIFHFQVKVLLNEKLLKEEIAHLESTRLLRDRLTAAENWDGNNDDFLGKRRDSASDLYFKSDRLRLLFKWCKMVCRIYGLKIENFTVSFSDGRALCYLLHHYHPSLLPLELIKEQTSLTCNPGVHDTSDSEGEEDVQVKSWTATFSPGSGKNTLLEELKNNERENLRLIAEKVKELGGVPLMTKASDMSHTIPDEKVVITYVAYLCARLLDLREETKAARCIQMAWRRFRLNKQLERKKNVSKIVVSLQARARAALARRRFRAMKQSAVVIQSVYRSYMVRKQLRVRHQAAQCIQTHYLALKKGREVLSWYANLRQTVVRLQTIVLANQRKMRVKRNLAATVIQATWRGYTVRRWLDEQCAACVKIQALVRSVLEQRRFLQVKNATVLIQKTYRATLLGRKERQRFLHLRKCAVTLQSCYRGQRDRRLVKQIRAAVKIQSLVRAWRMHSKFLRLKRVTTKIQACARRHQAQRRFAEVKEAVRVLQVYFRAFLLGRRQKIEHDTQRAACVKIQSLVRCQIERRVFLQKRQAAVRLQSFTRMSLARKGYQRLYTATLLIQRRFKELLCARNAQRNFQLMKLSAIKIQSCYRGYTCREQFTLVKQATIRIQSHVRCFLSRKKFLALKRVSIIIQTRYRALLLGRQQRQKYQHTHHAIVRLQAIVRGRLARENLLKQQRSAVVIQAKYRQYSAGKRYRQLKSSTVAMQRRFRSVLLTREHVSRYQQMRTSAQFIQACYRGHLARKFYKMLKATVVLQSAVRGWRVRKDIKQQNMAALAIQGFYRRHVYRKKYLAIRKAAIVLQNQYRLVSLGRKTRCDFQRVRHAAIKIQSSFRGYQVRKQVLLLTSAKKIQAVYRGYVARKSYNISRNSIIIAQGVVRGHLARKHYSSLRNASIMLQRRYRARVIGMQQYLHYHVQRGACILLQAAVRGYLYRKRYQEMRNAVIILQQRYRAMAACRNQHTRFLAMKTAAICIQACVRGWIDRKRVTELRAVRVIQATFRMYKVRKEYLALRRAVVQIQAQTRMIQQRRQFNSLKKAALVVQRRFRATVLCKHDQLVYHFIRGAVITIQMVFRGYLVRKRLSRMNEAAVKIQAYTRRLLARKKYQATKKATLVLQLRCRAWLLGRAVARNYNAWKSAALVIQATTKIQCAFRRHTCRFKFLSQKSAAVVIQAAFRCYVTRRFYLNLRCASTVIQQRYRAVKKMKDLRQHYIAQRKAFIALQARVKGWLCRRQYNSIRVAAIAIQTRHRACIKAREQRKDFLKLKNATIILQSCWRMVSARRNYKKLRDAVIRIQSVVRMRKQAVFYEKLRNATLTLQKRCRANQLCKQQLERYQTMRKSAIIIQSRFRGFKARKCVQKMVAEKKRRQQAAFKIQRYYRGYCLMKETYFAYHVTRGAIITLQAACRMYAARKFVRKLRAVITMQAVCRGKIQRQKFLTVRKRICKVQATVRRNQARTRLERTRKAVVAIQQWYRAQIAMKKTYKEYHDLRDATVLIQSHFRRHSQREAYLYERQMVVLTQSLLRMRLERNRFLQKRSAAIVIQRHYRLWIFGKEVRHRYLKMLSAIITMQSFFRGWKTRREFTRLKSAILIQSNIRGWMERRKYHYTRQLVIGLQATTRAWLCQKNYRQLKDATVLLQRRVRGKNAARKARQEYLETKRAAVALQAFYRGWQVRRNVIKLKAVILIQCWFRATAAARKAREEYKALKEASLVLQAAYRGYCGRMFTRHLRAARTIQAVVRGFLIRRRIRRQKEKRLIQLKQFASAVYHHMSAMKIQRCYRRSRAMALAKARMDSVLLIQYWWHGVMERKRFVKLRATAVFLQRAARRILETKNRNAAKIQALVRGAITRKRMKKIHQSALQIQAFWRGYRIRVEVSSLKVKRARKRIKSANAAATESMKLCNRTRSALDFLLQCKNISRIVGSLVNLEVVTRLSEVCCQQVVDDGALPVIFKVLKKCNRSLPHLEVIKYSVLILYNVVKYPSLYRAVYEEQDSIDTLVHLLVNLRDKSFIFSKTCCLLVVLCSYSSIVQDIRNMQKITEDIKGVYSITERNHKLETKRNMIRSKVDKTMNQLPPPTPCKHTPFKGKKSHKVKWQNRLDLVQDPLEAVRLLVRKLDLVKTDE</sequence>
<dbReference type="SMART" id="SM00033">
    <property type="entry name" value="CH"/>
    <property type="match status" value="2"/>
</dbReference>
<dbReference type="Pfam" id="PF00612">
    <property type="entry name" value="IQ"/>
    <property type="match status" value="31"/>
</dbReference>
<proteinExistence type="predicted"/>
<dbReference type="CDD" id="cd21224">
    <property type="entry name" value="CH_ASPM_rpt2"/>
    <property type="match status" value="1"/>
</dbReference>
<keyword evidence="6" id="KW-0677">Repeat</keyword>
<evidence type="ECO:0000256" key="8">
    <source>
        <dbReference type="ARBA" id="ARBA00022860"/>
    </source>
</evidence>
<evidence type="ECO:0000256" key="4">
    <source>
        <dbReference type="ARBA" id="ARBA00022553"/>
    </source>
</evidence>
<dbReference type="Pfam" id="PF00307">
    <property type="entry name" value="CH"/>
    <property type="match status" value="1"/>
</dbReference>
<dbReference type="EMBL" id="CALNXK010000009">
    <property type="protein sequence ID" value="CAH3041752.1"/>
    <property type="molecule type" value="Genomic_DNA"/>
</dbReference>
<feature type="compositionally biased region" description="Polar residues" evidence="12">
    <location>
        <begin position="202"/>
        <end position="221"/>
    </location>
</feature>
<evidence type="ECO:0000313" key="14">
    <source>
        <dbReference type="EMBL" id="CAH3041752.1"/>
    </source>
</evidence>
<dbReference type="Gene3D" id="1.20.5.190">
    <property type="match status" value="28"/>
</dbReference>
<accession>A0ABN8N301</accession>
<keyword evidence="10" id="KW-0539">Nucleus</keyword>
<comment type="subcellular location">
    <subcellularLocation>
        <location evidence="2">Cytoplasm</location>
    </subcellularLocation>
    <subcellularLocation>
        <location evidence="1">Nucleus</location>
    </subcellularLocation>
</comment>
<dbReference type="Pfam" id="PF15780">
    <property type="entry name" value="ASH"/>
    <property type="match status" value="1"/>
</dbReference>
<dbReference type="InterPro" id="IPR036872">
    <property type="entry name" value="CH_dom_sf"/>
</dbReference>
<dbReference type="InterPro" id="IPR027417">
    <property type="entry name" value="P-loop_NTPase"/>
</dbReference>
<feature type="domain" description="Calponin-homology (CH)" evidence="13">
    <location>
        <begin position="558"/>
        <end position="690"/>
    </location>
</feature>
<evidence type="ECO:0000256" key="5">
    <source>
        <dbReference type="ARBA" id="ARBA00022618"/>
    </source>
</evidence>
<dbReference type="InterPro" id="IPR031549">
    <property type="entry name" value="ASH"/>
</dbReference>
<keyword evidence="11" id="KW-0131">Cell cycle</keyword>
<dbReference type="PROSITE" id="PS50096">
    <property type="entry name" value="IQ"/>
    <property type="match status" value="40"/>
</dbReference>
<feature type="region of interest" description="Disordered" evidence="12">
    <location>
        <begin position="161"/>
        <end position="184"/>
    </location>
</feature>
<evidence type="ECO:0000256" key="1">
    <source>
        <dbReference type="ARBA" id="ARBA00004123"/>
    </source>
</evidence>
<dbReference type="Gene3D" id="1.10.418.10">
    <property type="entry name" value="Calponin-like domain"/>
    <property type="match status" value="2"/>
</dbReference>
<dbReference type="PROSITE" id="PS50021">
    <property type="entry name" value="CH"/>
    <property type="match status" value="2"/>
</dbReference>
<keyword evidence="7" id="KW-0498">Mitosis</keyword>
<evidence type="ECO:0000313" key="15">
    <source>
        <dbReference type="Proteomes" id="UP001159405"/>
    </source>
</evidence>
<dbReference type="PANTHER" id="PTHR22706">
    <property type="entry name" value="ASSEMBLY FACTOR FOR SPINDLE MICROTUBULES"/>
    <property type="match status" value="1"/>
</dbReference>
<dbReference type="SUPFAM" id="SSF48371">
    <property type="entry name" value="ARM repeat"/>
    <property type="match status" value="1"/>
</dbReference>
<evidence type="ECO:0000256" key="7">
    <source>
        <dbReference type="ARBA" id="ARBA00022776"/>
    </source>
</evidence>
<protein>
    <recommendedName>
        <fullName evidence="13">Calponin-homology (CH) domain-containing protein</fullName>
    </recommendedName>
</protein>
<dbReference type="CDD" id="cd21223">
    <property type="entry name" value="CH_ASPM_rpt1"/>
    <property type="match status" value="1"/>
</dbReference>
<dbReference type="SMART" id="SM00015">
    <property type="entry name" value="IQ"/>
    <property type="match status" value="60"/>
</dbReference>
<feature type="region of interest" description="Disordered" evidence="12">
    <location>
        <begin position="202"/>
        <end position="227"/>
    </location>
</feature>
<dbReference type="InterPro" id="IPR051185">
    <property type="entry name" value="ASPM"/>
</dbReference>
<keyword evidence="8" id="KW-0112">Calmodulin-binding</keyword>
<comment type="caution">
    <text evidence="14">The sequence shown here is derived from an EMBL/GenBank/DDBJ whole genome shotgun (WGS) entry which is preliminary data.</text>
</comment>
<evidence type="ECO:0000259" key="13">
    <source>
        <dbReference type="PROSITE" id="PS50021"/>
    </source>
</evidence>
<dbReference type="Gene3D" id="2.60.40.10">
    <property type="entry name" value="Immunoglobulins"/>
    <property type="match status" value="1"/>
</dbReference>
<keyword evidence="9" id="KW-0175">Coiled coil</keyword>
<dbReference type="PANTHER" id="PTHR22706:SF1">
    <property type="entry name" value="ASSEMBLY FACTOR FOR SPINDLE MICROTUBULES"/>
    <property type="match status" value="1"/>
</dbReference>
<keyword evidence="3" id="KW-0963">Cytoplasm</keyword>
<evidence type="ECO:0000256" key="10">
    <source>
        <dbReference type="ARBA" id="ARBA00023242"/>
    </source>
</evidence>
<dbReference type="InterPro" id="IPR016024">
    <property type="entry name" value="ARM-type_fold"/>
</dbReference>
<dbReference type="InterPro" id="IPR013783">
    <property type="entry name" value="Ig-like_fold"/>
</dbReference>
<evidence type="ECO:0000256" key="9">
    <source>
        <dbReference type="ARBA" id="ARBA00023054"/>
    </source>
</evidence>
<evidence type="ECO:0000256" key="6">
    <source>
        <dbReference type="ARBA" id="ARBA00022737"/>
    </source>
</evidence>
<evidence type="ECO:0000256" key="3">
    <source>
        <dbReference type="ARBA" id="ARBA00022490"/>
    </source>
</evidence>
<dbReference type="SUPFAM" id="SSF52540">
    <property type="entry name" value="P-loop containing nucleoside triphosphate hydrolases"/>
    <property type="match status" value="12"/>
</dbReference>
<evidence type="ECO:0000256" key="12">
    <source>
        <dbReference type="SAM" id="MobiDB-lite"/>
    </source>
</evidence>
<dbReference type="SUPFAM" id="SSF47576">
    <property type="entry name" value="Calponin-homology domain, CH-domain"/>
    <property type="match status" value="1"/>
</dbReference>
<evidence type="ECO:0000256" key="11">
    <source>
        <dbReference type="ARBA" id="ARBA00023306"/>
    </source>
</evidence>
<dbReference type="CDD" id="cd23767">
    <property type="entry name" value="IQCD"/>
    <property type="match status" value="3"/>
</dbReference>
<keyword evidence="4" id="KW-0597">Phosphoprotein</keyword>
<reference evidence="14 15" key="1">
    <citation type="submission" date="2022-05" db="EMBL/GenBank/DDBJ databases">
        <authorList>
            <consortium name="Genoscope - CEA"/>
            <person name="William W."/>
        </authorList>
    </citation>
    <scope>NUCLEOTIDE SEQUENCE [LARGE SCALE GENOMIC DNA]</scope>
</reference>
<feature type="region of interest" description="Disordered" evidence="12">
    <location>
        <begin position="243"/>
        <end position="266"/>
    </location>
</feature>
<feature type="compositionally biased region" description="Basic residues" evidence="12">
    <location>
        <begin position="162"/>
        <end position="172"/>
    </location>
</feature>
<evidence type="ECO:0000256" key="2">
    <source>
        <dbReference type="ARBA" id="ARBA00004496"/>
    </source>
</evidence>
<dbReference type="InterPro" id="IPR001715">
    <property type="entry name" value="CH_dom"/>
</dbReference>
<gene>
    <name evidence="14" type="ORF">PLOB_00047899</name>
</gene>
<dbReference type="InterPro" id="IPR000048">
    <property type="entry name" value="IQ_motif_EF-hand-BS"/>
</dbReference>
<name>A0ABN8N301_9CNID</name>